<dbReference type="Gene3D" id="3.40.50.80">
    <property type="entry name" value="Nucleotide-binding domain of ferredoxin-NADP reductase (FNR) module"/>
    <property type="match status" value="1"/>
</dbReference>
<keyword evidence="11" id="KW-0614">Plasmid</keyword>
<dbReference type="PANTHER" id="PTHR47354:SF6">
    <property type="entry name" value="NADH OXIDOREDUCTASE HCR"/>
    <property type="match status" value="1"/>
</dbReference>
<evidence type="ECO:0000256" key="4">
    <source>
        <dbReference type="ARBA" id="ARBA00022723"/>
    </source>
</evidence>
<geneLocation type="plasmid" evidence="12">
    <name>pyee3</name>
</geneLocation>
<dbReference type="InterPro" id="IPR039261">
    <property type="entry name" value="FNR_nucleotide-bd"/>
</dbReference>
<dbReference type="InterPro" id="IPR012675">
    <property type="entry name" value="Beta-grasp_dom_sf"/>
</dbReference>
<dbReference type="InterPro" id="IPR006058">
    <property type="entry name" value="2Fe2S_fd_BS"/>
</dbReference>
<sequence length="272" mass="29403">MTVKRVAGGRVSNWMHDRLQAGTRVKGIGPSGDFVHSSADRLLLLSAGSGITPVMSMLREMVDRAQPVDAVFLHACRSPRDIVFRAELMALIPRLKGMRLHILPESVDGERGWPGLSGRISRDYLALVVPDLAQRHVLCCGPEPFMAAVEAMTRDMGLPPARFLRESFGGVEKVDLPAATAPGAEGLFQVQFLKQGKTIEIGADQTVLSCARKASVRIPSSCANGVCGTCKSKLVKGSVDMNHAGGIRQREIDAGFFLPCCSRPRSDLVIER</sequence>
<accession>A0A386UUA3</accession>
<dbReference type="Proteomes" id="UP000272010">
    <property type="component" value="Plasmid pYEE3"/>
</dbReference>
<dbReference type="CDD" id="cd00207">
    <property type="entry name" value="fer2"/>
    <property type="match status" value="1"/>
</dbReference>
<dbReference type="SUPFAM" id="SSF52343">
    <property type="entry name" value="Ferredoxin reductase-like, C-terminal NADP-linked domain"/>
    <property type="match status" value="1"/>
</dbReference>
<keyword evidence="2" id="KW-0285">Flavoprotein</keyword>
<evidence type="ECO:0000256" key="5">
    <source>
        <dbReference type="ARBA" id="ARBA00022827"/>
    </source>
</evidence>
<dbReference type="SUPFAM" id="SSF54292">
    <property type="entry name" value="2Fe-2S ferredoxin-like"/>
    <property type="match status" value="1"/>
</dbReference>
<keyword evidence="7" id="KW-0408">Iron</keyword>
<reference evidence="12" key="1">
    <citation type="submission" date="2018-07" db="EMBL/GenBank/DDBJ databases">
        <title>Genome Structure of the Opportunistic Pathogen Paracoccus yeei (Alphaproteobacteria) and Identification of Putative Virulence Factors.</title>
        <authorList>
            <person name="Lasek R."/>
            <person name="Szuplewska M."/>
            <person name="Mitura M."/>
            <person name="Decewicz P."/>
            <person name="Chmielowska C."/>
            <person name="Pawlot A."/>
            <person name="Sentkowska D."/>
            <person name="Czarnecki J."/>
            <person name="Bartosik D."/>
        </authorList>
    </citation>
    <scope>NUCLEOTIDE SEQUENCE [LARGE SCALE GENOMIC DNA]</scope>
    <source>
        <strain evidence="12">CCUG 32053</strain>
        <plasmid evidence="12">pyee3</plasmid>
    </source>
</reference>
<dbReference type="InterPro" id="IPR001433">
    <property type="entry name" value="OxRdtase_FAD/NAD-bd"/>
</dbReference>
<evidence type="ECO:0000313" key="12">
    <source>
        <dbReference type="Proteomes" id="UP000272010"/>
    </source>
</evidence>
<dbReference type="PANTHER" id="PTHR47354">
    <property type="entry name" value="NADH OXIDOREDUCTASE HCR"/>
    <property type="match status" value="1"/>
</dbReference>
<protein>
    <recommendedName>
        <fullName evidence="10">2Fe-2S ferredoxin-type domain-containing protein</fullName>
    </recommendedName>
</protein>
<keyword evidence="5" id="KW-0274">FAD</keyword>
<dbReference type="Gene3D" id="2.40.30.10">
    <property type="entry name" value="Translation factors"/>
    <property type="match status" value="1"/>
</dbReference>
<keyword evidence="4" id="KW-0479">Metal-binding</keyword>
<dbReference type="Pfam" id="PF00111">
    <property type="entry name" value="Fer2"/>
    <property type="match status" value="1"/>
</dbReference>
<evidence type="ECO:0000256" key="1">
    <source>
        <dbReference type="ARBA" id="ARBA00001974"/>
    </source>
</evidence>
<dbReference type="GO" id="GO:0016491">
    <property type="term" value="F:oxidoreductase activity"/>
    <property type="evidence" value="ECO:0007669"/>
    <property type="project" value="UniProtKB-KW"/>
</dbReference>
<dbReference type="InterPro" id="IPR036010">
    <property type="entry name" value="2Fe-2S_ferredoxin-like_sf"/>
</dbReference>
<dbReference type="GO" id="GO:0046872">
    <property type="term" value="F:metal ion binding"/>
    <property type="evidence" value="ECO:0007669"/>
    <property type="project" value="UniProtKB-KW"/>
</dbReference>
<name>A0A386UUA3_9RHOB</name>
<organism evidence="11 12">
    <name type="scientific">Paracoccus yeei</name>
    <dbReference type="NCBI Taxonomy" id="147645"/>
    <lineage>
        <taxon>Bacteria</taxon>
        <taxon>Pseudomonadati</taxon>
        <taxon>Pseudomonadota</taxon>
        <taxon>Alphaproteobacteria</taxon>
        <taxon>Rhodobacterales</taxon>
        <taxon>Paracoccaceae</taxon>
        <taxon>Paracoccus</taxon>
    </lineage>
</organism>
<keyword evidence="3" id="KW-0001">2Fe-2S</keyword>
<evidence type="ECO:0000256" key="7">
    <source>
        <dbReference type="ARBA" id="ARBA00023004"/>
    </source>
</evidence>
<dbReference type="PROSITE" id="PS00197">
    <property type="entry name" value="2FE2S_FER_1"/>
    <property type="match status" value="1"/>
</dbReference>
<proteinExistence type="inferred from homology"/>
<dbReference type="SUPFAM" id="SSF63380">
    <property type="entry name" value="Riboflavin synthase domain-like"/>
    <property type="match status" value="1"/>
</dbReference>
<evidence type="ECO:0000256" key="6">
    <source>
        <dbReference type="ARBA" id="ARBA00023002"/>
    </source>
</evidence>
<dbReference type="InterPro" id="IPR017938">
    <property type="entry name" value="Riboflavin_synthase-like_b-brl"/>
</dbReference>
<dbReference type="Pfam" id="PF00175">
    <property type="entry name" value="NAD_binding_1"/>
    <property type="match status" value="1"/>
</dbReference>
<comment type="similarity">
    <text evidence="9">In the N-terminal section; belongs to the FAD-binding oxidoreductase type 6 family.</text>
</comment>
<evidence type="ECO:0000259" key="10">
    <source>
        <dbReference type="PROSITE" id="PS51085"/>
    </source>
</evidence>
<keyword evidence="8" id="KW-0411">Iron-sulfur</keyword>
<evidence type="ECO:0000256" key="3">
    <source>
        <dbReference type="ARBA" id="ARBA00022714"/>
    </source>
</evidence>
<gene>
    <name evidence="11" type="ORF">PY32053_04326</name>
</gene>
<evidence type="ECO:0000256" key="2">
    <source>
        <dbReference type="ARBA" id="ARBA00022630"/>
    </source>
</evidence>
<comment type="cofactor">
    <cofactor evidence="1">
        <name>FAD</name>
        <dbReference type="ChEBI" id="CHEBI:57692"/>
    </cofactor>
</comment>
<evidence type="ECO:0000256" key="8">
    <source>
        <dbReference type="ARBA" id="ARBA00023014"/>
    </source>
</evidence>
<dbReference type="AlphaFoldDB" id="A0A386UUA3"/>
<evidence type="ECO:0000256" key="9">
    <source>
        <dbReference type="ARBA" id="ARBA00061434"/>
    </source>
</evidence>
<feature type="domain" description="2Fe-2S ferredoxin-type" evidence="10">
    <location>
        <begin position="188"/>
        <end position="272"/>
    </location>
</feature>
<keyword evidence="6" id="KW-0560">Oxidoreductase</keyword>
<dbReference type="GO" id="GO:0051537">
    <property type="term" value="F:2 iron, 2 sulfur cluster binding"/>
    <property type="evidence" value="ECO:0007669"/>
    <property type="project" value="UniProtKB-KW"/>
</dbReference>
<dbReference type="InterPro" id="IPR050415">
    <property type="entry name" value="MRET"/>
</dbReference>
<dbReference type="InterPro" id="IPR001041">
    <property type="entry name" value="2Fe-2S_ferredoxin-type"/>
</dbReference>
<evidence type="ECO:0000313" key="11">
    <source>
        <dbReference type="EMBL" id="AYF03849.1"/>
    </source>
</evidence>
<dbReference type="PROSITE" id="PS51085">
    <property type="entry name" value="2FE2S_FER_2"/>
    <property type="match status" value="1"/>
</dbReference>
<dbReference type="EMBL" id="CP031081">
    <property type="protein sequence ID" value="AYF03849.1"/>
    <property type="molecule type" value="Genomic_DNA"/>
</dbReference>
<dbReference type="Gene3D" id="3.10.20.30">
    <property type="match status" value="1"/>
</dbReference>